<dbReference type="Proteomes" id="UP000095281">
    <property type="component" value="Unplaced"/>
</dbReference>
<dbReference type="InterPro" id="IPR036465">
    <property type="entry name" value="vWFA_dom_sf"/>
</dbReference>
<dbReference type="Gene3D" id="3.40.50.410">
    <property type="entry name" value="von Willebrand factor, type A domain"/>
    <property type="match status" value="1"/>
</dbReference>
<reference evidence="4" key="1">
    <citation type="submission" date="2016-11" db="UniProtKB">
        <authorList>
            <consortium name="WormBaseParasite"/>
        </authorList>
    </citation>
    <scope>IDENTIFICATION</scope>
</reference>
<dbReference type="InterPro" id="IPR050525">
    <property type="entry name" value="ECM_Assembly_Org"/>
</dbReference>
<keyword evidence="1" id="KW-0732">Signal</keyword>
<dbReference type="PANTHER" id="PTHR24020:SF84">
    <property type="entry name" value="VWFA DOMAIN-CONTAINING PROTEIN"/>
    <property type="match status" value="1"/>
</dbReference>
<protein>
    <submittedName>
        <fullName evidence="4">VWFA domain-containing protein</fullName>
    </submittedName>
</protein>
<dbReference type="PROSITE" id="PS50234">
    <property type="entry name" value="VWFA"/>
    <property type="match status" value="1"/>
</dbReference>
<dbReference type="WBParaSite" id="MhA1_Contig1364.frz3.gene4">
    <property type="protein sequence ID" value="MhA1_Contig1364.frz3.gene4"/>
    <property type="gene ID" value="MhA1_Contig1364.frz3.gene4"/>
</dbReference>
<feature type="signal peptide" evidence="1">
    <location>
        <begin position="1"/>
        <end position="20"/>
    </location>
</feature>
<dbReference type="AlphaFoldDB" id="A0A1I8B3T5"/>
<evidence type="ECO:0000259" key="2">
    <source>
        <dbReference type="PROSITE" id="PS50234"/>
    </source>
</evidence>
<accession>A0A1I8B3T5</accession>
<proteinExistence type="predicted"/>
<organism evidence="3 4">
    <name type="scientific">Meloidogyne hapla</name>
    <name type="common">Root-knot nematode worm</name>
    <dbReference type="NCBI Taxonomy" id="6305"/>
    <lineage>
        <taxon>Eukaryota</taxon>
        <taxon>Metazoa</taxon>
        <taxon>Ecdysozoa</taxon>
        <taxon>Nematoda</taxon>
        <taxon>Chromadorea</taxon>
        <taxon>Rhabditida</taxon>
        <taxon>Tylenchina</taxon>
        <taxon>Tylenchomorpha</taxon>
        <taxon>Tylenchoidea</taxon>
        <taxon>Meloidogynidae</taxon>
        <taxon>Meloidogyninae</taxon>
        <taxon>Meloidogyne</taxon>
    </lineage>
</organism>
<dbReference type="InterPro" id="IPR002035">
    <property type="entry name" value="VWF_A"/>
</dbReference>
<evidence type="ECO:0000313" key="3">
    <source>
        <dbReference type="Proteomes" id="UP000095281"/>
    </source>
</evidence>
<dbReference type="PANTHER" id="PTHR24020">
    <property type="entry name" value="COLLAGEN ALPHA"/>
    <property type="match status" value="1"/>
</dbReference>
<name>A0A1I8B3T5_MELHA</name>
<sequence>MCGSFSIILFYFLLSNFVFGQRDFPAVRPRSLLLTSNSKNGEPSFEQRVKAFPARTTTNKPQLFSRSTFNFFNNPTLSTTTEKPAFTGKPGCQVDIVLLIDMSGGAVDKREHYLALASDLVRQLDIGVYSAQVALVRYSGRGRTDTVFRLKNRHNQTSLINELSQIQALGGTTRTKEAMLHAKREFERKFGGREKADRILIVFTDGYSQDDPSEVATDFRKERIHVYAVAIEDAELKPNEDQLKVIATDPQSVVIGTAQFANLKQKVAQARCRQ</sequence>
<dbReference type="SUPFAM" id="SSF53300">
    <property type="entry name" value="vWA-like"/>
    <property type="match status" value="1"/>
</dbReference>
<keyword evidence="3" id="KW-1185">Reference proteome</keyword>
<feature type="chain" id="PRO_5009315432" evidence="1">
    <location>
        <begin position="21"/>
        <end position="274"/>
    </location>
</feature>
<evidence type="ECO:0000313" key="4">
    <source>
        <dbReference type="WBParaSite" id="MhA1_Contig1364.frz3.gene4"/>
    </source>
</evidence>
<evidence type="ECO:0000256" key="1">
    <source>
        <dbReference type="SAM" id="SignalP"/>
    </source>
</evidence>
<dbReference type="SMART" id="SM00327">
    <property type="entry name" value="VWA"/>
    <property type="match status" value="1"/>
</dbReference>
<feature type="domain" description="VWFA" evidence="2">
    <location>
        <begin position="95"/>
        <end position="271"/>
    </location>
</feature>
<dbReference type="Pfam" id="PF00092">
    <property type="entry name" value="VWA"/>
    <property type="match status" value="1"/>
</dbReference>